<name>W7HWL8_9PEZI</name>
<keyword evidence="4" id="KW-1185">Reference proteome</keyword>
<evidence type="ECO:0000313" key="4">
    <source>
        <dbReference type="Proteomes" id="UP000024837"/>
    </source>
</evidence>
<dbReference type="SUPFAM" id="SSF102588">
    <property type="entry name" value="LmbE-like"/>
    <property type="match status" value="1"/>
</dbReference>
<evidence type="ECO:0000313" key="3">
    <source>
        <dbReference type="EMBL" id="EWC48546.1"/>
    </source>
</evidence>
<reference evidence="3 4" key="1">
    <citation type="submission" date="2013-05" db="EMBL/GenBank/DDBJ databases">
        <title>Drechslerella stenobrocha genome reveals carnivorous origination and mechanical trapping mechanism of predatory fungi.</title>
        <authorList>
            <person name="Liu X."/>
            <person name="Zhang W."/>
            <person name="Liu K."/>
        </authorList>
    </citation>
    <scope>NUCLEOTIDE SEQUENCE [LARGE SCALE GENOMIC DNA]</scope>
    <source>
        <strain evidence="3 4">248</strain>
    </source>
</reference>
<dbReference type="Pfam" id="PF02585">
    <property type="entry name" value="PIG-L"/>
    <property type="match status" value="1"/>
</dbReference>
<sequence length="226" mass="24356">MFFAPTLQAITNPSAANAVHIICFSTGNAAGIGAIRERELLASASLLGVPAVNKSVVVHDHPRLPDSMSVAWPEDLIASLMAGSLARLGNRPVDTIITFDAGGISGHPNHIALLAGARYYINHYPGMQGLSLYSLASVPIYRKYIGVLDAFVTALLQRDGGSEGGYAGGGGTPKSAMYLSGWREYRAAQRAMTEGHQSQMVWFRWGWITLSRYMVFNELVLDASRT</sequence>
<evidence type="ECO:0000256" key="1">
    <source>
        <dbReference type="ARBA" id="ARBA00006066"/>
    </source>
</evidence>
<dbReference type="OrthoDB" id="440160at2759"/>
<evidence type="ECO:0000256" key="2">
    <source>
        <dbReference type="ARBA" id="ARBA00012176"/>
    </source>
</evidence>
<dbReference type="Gene3D" id="3.40.50.10320">
    <property type="entry name" value="LmbE-like"/>
    <property type="match status" value="1"/>
</dbReference>
<dbReference type="GO" id="GO:0006506">
    <property type="term" value="P:GPI anchor biosynthetic process"/>
    <property type="evidence" value="ECO:0007669"/>
    <property type="project" value="UniProtKB-UniPathway"/>
</dbReference>
<dbReference type="EMBL" id="KI966372">
    <property type="protein sequence ID" value="EWC48546.1"/>
    <property type="molecule type" value="Genomic_DNA"/>
</dbReference>
<comment type="similarity">
    <text evidence="1">Belongs to the PIGL family.</text>
</comment>
<dbReference type="PANTHER" id="PTHR12993:SF11">
    <property type="entry name" value="N-ACETYLGLUCOSAMINYL-PHOSPHATIDYLINOSITOL DE-N-ACETYLASE"/>
    <property type="match status" value="1"/>
</dbReference>
<protein>
    <recommendedName>
        <fullName evidence="2">N-acetylglucosaminylphosphatidylinositol deacetylase</fullName>
        <ecNumber evidence="2">3.5.1.89</ecNumber>
    </recommendedName>
</protein>
<dbReference type="InterPro" id="IPR003737">
    <property type="entry name" value="GlcNAc_PI_deacetylase-related"/>
</dbReference>
<dbReference type="GO" id="GO:0000225">
    <property type="term" value="F:N-acetylglucosaminylphosphatidylinositol deacetylase activity"/>
    <property type="evidence" value="ECO:0007669"/>
    <property type="project" value="UniProtKB-EC"/>
</dbReference>
<dbReference type="PANTHER" id="PTHR12993">
    <property type="entry name" value="N-ACETYLGLUCOSAMINYL-PHOSPHATIDYLINOSITOL DE-N-ACETYLASE-RELATED"/>
    <property type="match status" value="1"/>
</dbReference>
<dbReference type="GO" id="GO:0016020">
    <property type="term" value="C:membrane"/>
    <property type="evidence" value="ECO:0007669"/>
    <property type="project" value="GOC"/>
</dbReference>
<proteinExistence type="inferred from homology"/>
<accession>W7HWL8</accession>
<organism evidence="3 4">
    <name type="scientific">Drechslerella stenobrocha 248</name>
    <dbReference type="NCBI Taxonomy" id="1043628"/>
    <lineage>
        <taxon>Eukaryota</taxon>
        <taxon>Fungi</taxon>
        <taxon>Dikarya</taxon>
        <taxon>Ascomycota</taxon>
        <taxon>Pezizomycotina</taxon>
        <taxon>Orbiliomycetes</taxon>
        <taxon>Orbiliales</taxon>
        <taxon>Orbiliaceae</taxon>
        <taxon>Drechslerella</taxon>
    </lineage>
</organism>
<dbReference type="GO" id="GO:0005783">
    <property type="term" value="C:endoplasmic reticulum"/>
    <property type="evidence" value="ECO:0007669"/>
    <property type="project" value="TreeGrafter"/>
</dbReference>
<dbReference type="InterPro" id="IPR024078">
    <property type="entry name" value="LmbE-like_dom_sf"/>
</dbReference>
<dbReference type="AlphaFoldDB" id="W7HWL8"/>
<dbReference type="EC" id="3.5.1.89" evidence="2"/>
<dbReference type="UniPathway" id="UPA00196"/>
<dbReference type="HOGENOM" id="CLU_034979_0_1_1"/>
<dbReference type="Proteomes" id="UP000024837">
    <property type="component" value="Unassembled WGS sequence"/>
</dbReference>
<gene>
    <name evidence="3" type="ORF">DRE_01768</name>
</gene>